<dbReference type="AlphaFoldDB" id="A0A955RW45"/>
<dbReference type="EMBL" id="JAGQKY010000042">
    <property type="protein sequence ID" value="MCA9397464.1"/>
    <property type="molecule type" value="Genomic_DNA"/>
</dbReference>
<dbReference type="Proteomes" id="UP000699691">
    <property type="component" value="Unassembled WGS sequence"/>
</dbReference>
<feature type="transmembrane region" description="Helical" evidence="1">
    <location>
        <begin position="245"/>
        <end position="263"/>
    </location>
</feature>
<comment type="caution">
    <text evidence="2">The sequence shown here is derived from an EMBL/GenBank/DDBJ whole genome shotgun (WGS) entry which is preliminary data.</text>
</comment>
<feature type="transmembrane region" description="Helical" evidence="1">
    <location>
        <begin position="184"/>
        <end position="205"/>
    </location>
</feature>
<organism evidence="2 3">
    <name type="scientific">candidate division WWE3 bacterium</name>
    <dbReference type="NCBI Taxonomy" id="2053526"/>
    <lineage>
        <taxon>Bacteria</taxon>
        <taxon>Katanobacteria</taxon>
    </lineage>
</organism>
<reference evidence="2" key="1">
    <citation type="submission" date="2020-04" db="EMBL/GenBank/DDBJ databases">
        <authorList>
            <person name="Zhang T."/>
        </authorList>
    </citation>
    <scope>NUCLEOTIDE SEQUENCE</scope>
    <source>
        <strain evidence="2">HKST-UBA02</strain>
    </source>
</reference>
<feature type="transmembrane region" description="Helical" evidence="1">
    <location>
        <begin position="106"/>
        <end position="126"/>
    </location>
</feature>
<keyword evidence="1" id="KW-0472">Membrane</keyword>
<keyword evidence="1" id="KW-1133">Transmembrane helix</keyword>
<evidence type="ECO:0000313" key="2">
    <source>
        <dbReference type="EMBL" id="MCA9397464.1"/>
    </source>
</evidence>
<feature type="transmembrane region" description="Helical" evidence="1">
    <location>
        <begin position="217"/>
        <end position="239"/>
    </location>
</feature>
<feature type="transmembrane region" description="Helical" evidence="1">
    <location>
        <begin position="7"/>
        <end position="28"/>
    </location>
</feature>
<proteinExistence type="predicted"/>
<reference evidence="2" key="2">
    <citation type="journal article" date="2021" name="Microbiome">
        <title>Successional dynamics and alternative stable states in a saline activated sludge microbial community over 9 years.</title>
        <authorList>
            <person name="Wang Y."/>
            <person name="Ye J."/>
            <person name="Ju F."/>
            <person name="Liu L."/>
            <person name="Boyd J.A."/>
            <person name="Deng Y."/>
            <person name="Parks D.H."/>
            <person name="Jiang X."/>
            <person name="Yin X."/>
            <person name="Woodcroft B.J."/>
            <person name="Tyson G.W."/>
            <person name="Hugenholtz P."/>
            <person name="Polz M.F."/>
            <person name="Zhang T."/>
        </authorList>
    </citation>
    <scope>NUCLEOTIDE SEQUENCE</scope>
    <source>
        <strain evidence="2">HKST-UBA02</strain>
    </source>
</reference>
<evidence type="ECO:0000313" key="3">
    <source>
        <dbReference type="Proteomes" id="UP000699691"/>
    </source>
</evidence>
<name>A0A955RW45_UNCKA</name>
<sequence>MQKQYLRWFLLVCIAAGGFVTTWVVFIVGLPSDEMVIQGWVVLVQSLSSLVLFIAWGIELVRLFSQPEQDFHFSLFDRDWKSWFALSAIAVGITFAKFGIGAQLGLVDFGVWIFPLMYMSTLLMSPKWPSMDWYQEEILIYLVRITPGMLLNVLGMYIGSYVLLVVFSQSTYVVSLVANRAFSVALLVILIGLSMGLLLNDLVNLERVYSGKVLGRVLTRLALAVIIGFAPETVIFSGMEKETGDWIMAFSIVLLLYVIYIGLSKTKKFVEVPGEVGV</sequence>
<feature type="transmembrane region" description="Helical" evidence="1">
    <location>
        <begin position="40"/>
        <end position="61"/>
    </location>
</feature>
<protein>
    <submittedName>
        <fullName evidence="2">Uncharacterized protein</fullName>
    </submittedName>
</protein>
<keyword evidence="1" id="KW-0812">Transmembrane</keyword>
<evidence type="ECO:0000256" key="1">
    <source>
        <dbReference type="SAM" id="Phobius"/>
    </source>
</evidence>
<accession>A0A955RW45</accession>
<gene>
    <name evidence="2" type="ORF">KC573_01430</name>
</gene>
<feature type="transmembrane region" description="Helical" evidence="1">
    <location>
        <begin position="82"/>
        <end position="100"/>
    </location>
</feature>
<feature type="transmembrane region" description="Helical" evidence="1">
    <location>
        <begin position="138"/>
        <end position="164"/>
    </location>
</feature>